<reference evidence="2" key="1">
    <citation type="submission" date="2021-02" db="EMBL/GenBank/DDBJ databases">
        <authorList>
            <person name="Dougan E. K."/>
            <person name="Rhodes N."/>
            <person name="Thang M."/>
            <person name="Chan C."/>
        </authorList>
    </citation>
    <scope>NUCLEOTIDE SEQUENCE</scope>
</reference>
<name>A0A813E5R4_POLGL</name>
<evidence type="ECO:0000313" key="3">
    <source>
        <dbReference type="Proteomes" id="UP000654075"/>
    </source>
</evidence>
<feature type="compositionally biased region" description="Low complexity" evidence="1">
    <location>
        <begin position="80"/>
        <end position="91"/>
    </location>
</feature>
<dbReference type="EMBL" id="CAJNNV010006878">
    <property type="protein sequence ID" value="CAE8594200.1"/>
    <property type="molecule type" value="Genomic_DNA"/>
</dbReference>
<gene>
    <name evidence="2" type="ORF">PGLA1383_LOCUS12766</name>
</gene>
<organism evidence="2 3">
    <name type="scientific">Polarella glacialis</name>
    <name type="common">Dinoflagellate</name>
    <dbReference type="NCBI Taxonomy" id="89957"/>
    <lineage>
        <taxon>Eukaryota</taxon>
        <taxon>Sar</taxon>
        <taxon>Alveolata</taxon>
        <taxon>Dinophyceae</taxon>
        <taxon>Suessiales</taxon>
        <taxon>Suessiaceae</taxon>
        <taxon>Polarella</taxon>
    </lineage>
</organism>
<comment type="caution">
    <text evidence="2">The sequence shown here is derived from an EMBL/GenBank/DDBJ whole genome shotgun (WGS) entry which is preliminary data.</text>
</comment>
<feature type="region of interest" description="Disordered" evidence="1">
    <location>
        <begin position="61"/>
        <end position="91"/>
    </location>
</feature>
<dbReference type="Proteomes" id="UP000654075">
    <property type="component" value="Unassembled WGS sequence"/>
</dbReference>
<proteinExistence type="predicted"/>
<evidence type="ECO:0000256" key="1">
    <source>
        <dbReference type="SAM" id="MobiDB-lite"/>
    </source>
</evidence>
<dbReference type="AlphaFoldDB" id="A0A813E5R4"/>
<accession>A0A813E5R4</accession>
<evidence type="ECO:0000313" key="2">
    <source>
        <dbReference type="EMBL" id="CAE8594200.1"/>
    </source>
</evidence>
<protein>
    <submittedName>
        <fullName evidence="2">Uncharacterized protein</fullName>
    </submittedName>
</protein>
<sequence>PSLRERSNLIQSLEYDAEKAFEVEAAVLDADAQAHQLHMEAWLMTQVAHHHMVLPEGMCSKEEADNNNNAMNDGNEDDIGGSTPGSETTTTSQLCASADGVTFADATSSSASSSAEVECSRVVEQADPVIDISATSTFLELVNSMIKRHNSILLPR</sequence>
<keyword evidence="3" id="KW-1185">Reference proteome</keyword>
<feature type="non-terminal residue" evidence="2">
    <location>
        <position position="1"/>
    </location>
</feature>